<sequence length="292" mass="33586">MKKKVFITGISSEILKNLIPLVNFEEYEIIGLSRKPDNINIDNVTLIDGDLSDIKKIENVLKGCFMVIHAAAVTHSFKVDPYYRINFKYTQDLIKIASKFNINRFILLSSYASGPKSGAYGRSKYLAEQFLQENFNNWTIFRLAEVYGSRKIEGIDKLINSGFSNSIHLCPVQISQELRPIYLLEASRLLKEYIFDKSIGQKKLNIVGNANYSIKDILKIIGKIKNKTQYLILIPKLVMNLIYHVSRSIPFSLGLNPDQIKRLYRPNYQQAEDLEIQGKLKLVTYLKTYGKF</sequence>
<dbReference type="Gene3D" id="3.40.50.720">
    <property type="entry name" value="NAD(P)-binding Rossmann-like Domain"/>
    <property type="match status" value="1"/>
</dbReference>
<evidence type="ECO:0000313" key="3">
    <source>
        <dbReference type="Proteomes" id="UP000460416"/>
    </source>
</evidence>
<proteinExistence type="predicted"/>
<dbReference type="InterPro" id="IPR036291">
    <property type="entry name" value="NAD(P)-bd_dom_sf"/>
</dbReference>
<feature type="domain" description="NAD-dependent epimerase/dehydratase" evidence="1">
    <location>
        <begin position="5"/>
        <end position="157"/>
    </location>
</feature>
<evidence type="ECO:0000259" key="1">
    <source>
        <dbReference type="Pfam" id="PF01370"/>
    </source>
</evidence>
<dbReference type="Proteomes" id="UP000460416">
    <property type="component" value="Unassembled WGS sequence"/>
</dbReference>
<dbReference type="PANTHER" id="PTHR12126">
    <property type="entry name" value="NADH-UBIQUINONE OXIDOREDUCTASE 39 KDA SUBUNIT-RELATED"/>
    <property type="match status" value="1"/>
</dbReference>
<dbReference type="EMBL" id="VJVW01000001">
    <property type="protein sequence ID" value="MUP41085.1"/>
    <property type="molecule type" value="Genomic_DNA"/>
</dbReference>
<dbReference type="Pfam" id="PF01370">
    <property type="entry name" value="Epimerase"/>
    <property type="match status" value="1"/>
</dbReference>
<accession>A0A7M3SWV4</accession>
<protein>
    <submittedName>
        <fullName evidence="2">NAD-dependent epimerase/dehydratase family protein</fullName>
    </submittedName>
</protein>
<reference evidence="2 3" key="1">
    <citation type="submission" date="2019-07" db="EMBL/GenBank/DDBJ databases">
        <title>Gramella aestuarii sp. nov., isolated from a tidal flat, and emended description of Gramella echinicola.</title>
        <authorList>
            <person name="Liu L."/>
        </authorList>
    </citation>
    <scope>NUCLEOTIDE SEQUENCE [LARGE SCALE GENOMIC DNA]</scope>
    <source>
        <strain evidence="2 3">BS12</strain>
    </source>
</reference>
<organism evidence="2 3">
    <name type="scientific">Christiangramia aestuarii</name>
    <dbReference type="NCBI Taxonomy" id="1028746"/>
    <lineage>
        <taxon>Bacteria</taxon>
        <taxon>Pseudomonadati</taxon>
        <taxon>Bacteroidota</taxon>
        <taxon>Flavobacteriia</taxon>
        <taxon>Flavobacteriales</taxon>
        <taxon>Flavobacteriaceae</taxon>
        <taxon>Christiangramia</taxon>
    </lineage>
</organism>
<dbReference type="GO" id="GO:0044877">
    <property type="term" value="F:protein-containing complex binding"/>
    <property type="evidence" value="ECO:0007669"/>
    <property type="project" value="TreeGrafter"/>
</dbReference>
<dbReference type="OrthoDB" id="9803892at2"/>
<dbReference type="InterPro" id="IPR051207">
    <property type="entry name" value="ComplexI_NDUFA9_subunit"/>
</dbReference>
<comment type="caution">
    <text evidence="2">The sequence shown here is derived from an EMBL/GenBank/DDBJ whole genome shotgun (WGS) entry which is preliminary data.</text>
</comment>
<name>A0A7M3SWV4_9FLAO</name>
<dbReference type="RefSeq" id="WP_156273027.1">
    <property type="nucleotide sequence ID" value="NZ_BAABGI010000002.1"/>
</dbReference>
<gene>
    <name evidence="2" type="ORF">FLP08_00720</name>
</gene>
<dbReference type="PANTHER" id="PTHR12126:SF16">
    <property type="entry name" value="MIOREX COMPLEX COMPONENT 2"/>
    <property type="match status" value="1"/>
</dbReference>
<keyword evidence="3" id="KW-1185">Reference proteome</keyword>
<dbReference type="AlphaFoldDB" id="A0A7M3SWV4"/>
<dbReference type="InterPro" id="IPR001509">
    <property type="entry name" value="Epimerase_deHydtase"/>
</dbReference>
<dbReference type="SUPFAM" id="SSF51735">
    <property type="entry name" value="NAD(P)-binding Rossmann-fold domains"/>
    <property type="match status" value="1"/>
</dbReference>
<evidence type="ECO:0000313" key="2">
    <source>
        <dbReference type="EMBL" id="MUP41085.1"/>
    </source>
</evidence>